<evidence type="ECO:0000313" key="1">
    <source>
        <dbReference type="EMBL" id="CAF3029488.1"/>
    </source>
</evidence>
<reference evidence="3" key="1">
    <citation type="submission" date="2021-02" db="EMBL/GenBank/DDBJ databases">
        <authorList>
            <person name="Nowell W R."/>
        </authorList>
    </citation>
    <scope>NUCLEOTIDE SEQUENCE</scope>
</reference>
<dbReference type="OrthoDB" id="411632at2759"/>
<organism evidence="3 7">
    <name type="scientific">Rotaria socialis</name>
    <dbReference type="NCBI Taxonomy" id="392032"/>
    <lineage>
        <taxon>Eukaryota</taxon>
        <taxon>Metazoa</taxon>
        <taxon>Spiralia</taxon>
        <taxon>Gnathifera</taxon>
        <taxon>Rotifera</taxon>
        <taxon>Eurotatoria</taxon>
        <taxon>Bdelloidea</taxon>
        <taxon>Philodinida</taxon>
        <taxon>Philodinidae</taxon>
        <taxon>Rotaria</taxon>
    </lineage>
</organism>
<evidence type="ECO:0000313" key="4">
    <source>
        <dbReference type="EMBL" id="CAF4485658.1"/>
    </source>
</evidence>
<dbReference type="EMBL" id="CAJOBO010004526">
    <property type="protein sequence ID" value="CAF4523397.1"/>
    <property type="molecule type" value="Genomic_DNA"/>
</dbReference>
<name>A0A818HP13_9BILA</name>
<proteinExistence type="predicted"/>
<dbReference type="Proteomes" id="UP000663872">
    <property type="component" value="Unassembled WGS sequence"/>
</dbReference>
<dbReference type="InterPro" id="IPR011735">
    <property type="entry name" value="WlaTC/HtrL_glycosyltransf"/>
</dbReference>
<evidence type="ECO:0000313" key="3">
    <source>
        <dbReference type="EMBL" id="CAF3507281.1"/>
    </source>
</evidence>
<dbReference type="AlphaFoldDB" id="A0A818HP13"/>
<protein>
    <submittedName>
        <fullName evidence="3">Uncharacterized protein</fullName>
    </submittedName>
</protein>
<sequence>MHRDSTSLKEEPMTPIAYTTTIVTAFYSFKKAKHTQDSYNQWLANFLVYIDNPMVIFTCEKEVPFLHRLRNNLTNKASSTVFILNFSSPLEMPPIKKLEIVFIRQFHKDPENALHSVDLYSIWCAKSYMLNLTSSLNPFRSNYFLWIDAGSFRNPKYRFRHWPDARRIKSIFHNNDRLLLGLISPLKKRSCDFHTDQKHTVPNYDLIEGGILGGSSSVIQWWTEIFYETIDEFIHMDEFIGKDQYIMNFIALTYPWKISVILAYKAFCDNHWFVYGPLLASDFERWILFGDNCGAKNIMELVRPLNEVCAQLL</sequence>
<dbReference type="EMBL" id="CAJOBP010006120">
    <property type="protein sequence ID" value="CAF4485658.1"/>
    <property type="molecule type" value="Genomic_DNA"/>
</dbReference>
<evidence type="ECO:0000313" key="8">
    <source>
        <dbReference type="Proteomes" id="UP000663873"/>
    </source>
</evidence>
<evidence type="ECO:0000313" key="6">
    <source>
        <dbReference type="EMBL" id="CAF4839833.1"/>
    </source>
</evidence>
<evidence type="ECO:0000313" key="7">
    <source>
        <dbReference type="Proteomes" id="UP000663833"/>
    </source>
</evidence>
<dbReference type="Proteomes" id="UP000663833">
    <property type="component" value="Unassembled WGS sequence"/>
</dbReference>
<accession>A0A818HP13</accession>
<dbReference type="Proteomes" id="UP000663825">
    <property type="component" value="Unassembled WGS sequence"/>
</dbReference>
<keyword evidence="8" id="KW-1185">Reference proteome</keyword>
<dbReference type="EMBL" id="CAJNYD010003414">
    <property type="protein sequence ID" value="CAF3507281.1"/>
    <property type="molecule type" value="Genomic_DNA"/>
</dbReference>
<gene>
    <name evidence="2" type="ORF">GRG538_LOCUS7173</name>
    <name evidence="5" type="ORF">HFQ381_LOCUS29266</name>
    <name evidence="3" type="ORF">LUA448_LOCUS25657</name>
    <name evidence="6" type="ORF">QYT958_LOCUS26342</name>
    <name evidence="1" type="ORF">TIS948_LOCUS2897</name>
    <name evidence="4" type="ORF">UJA718_LOCUS25269</name>
</gene>
<dbReference type="EMBL" id="CAJNXB010000129">
    <property type="protein sequence ID" value="CAF3029488.1"/>
    <property type="molecule type" value="Genomic_DNA"/>
</dbReference>
<dbReference type="EMBL" id="CAJOBR010006244">
    <property type="protein sequence ID" value="CAF4839833.1"/>
    <property type="molecule type" value="Genomic_DNA"/>
</dbReference>
<dbReference type="EMBL" id="CAJNYT010000761">
    <property type="protein sequence ID" value="CAF3369439.1"/>
    <property type="molecule type" value="Genomic_DNA"/>
</dbReference>
<evidence type="ECO:0000313" key="5">
    <source>
        <dbReference type="EMBL" id="CAF4523397.1"/>
    </source>
</evidence>
<evidence type="ECO:0000313" key="2">
    <source>
        <dbReference type="EMBL" id="CAF3369439.1"/>
    </source>
</evidence>
<comment type="caution">
    <text evidence="3">The sequence shown here is derived from an EMBL/GenBank/DDBJ whole genome shotgun (WGS) entry which is preliminary data.</text>
</comment>
<dbReference type="Pfam" id="PF09612">
    <property type="entry name" value="HtrL_YibB"/>
    <property type="match status" value="1"/>
</dbReference>
<dbReference type="Proteomes" id="UP000663873">
    <property type="component" value="Unassembled WGS sequence"/>
</dbReference>
<dbReference type="Proteomes" id="UP000663848">
    <property type="component" value="Unassembled WGS sequence"/>
</dbReference>
<dbReference type="Proteomes" id="UP000663851">
    <property type="component" value="Unassembled WGS sequence"/>
</dbReference>